<dbReference type="Pfam" id="PF08205">
    <property type="entry name" value="C2-set_2"/>
    <property type="match status" value="1"/>
</dbReference>
<dbReference type="InterPro" id="IPR013783">
    <property type="entry name" value="Ig-like_fold"/>
</dbReference>
<dbReference type="Gene3D" id="2.60.40.10">
    <property type="entry name" value="Immunoglobulins"/>
    <property type="match status" value="2"/>
</dbReference>
<dbReference type="InterPro" id="IPR007110">
    <property type="entry name" value="Ig-like_dom"/>
</dbReference>
<evidence type="ECO:0000256" key="1">
    <source>
        <dbReference type="ARBA" id="ARBA00023157"/>
    </source>
</evidence>
<evidence type="ECO:0000313" key="3">
    <source>
        <dbReference type="Ensembl" id="ENSGMOP00000065183.1"/>
    </source>
</evidence>
<dbReference type="PANTHER" id="PTHR46484">
    <property type="entry name" value="SI:CH211-171H4.5-RELATED"/>
    <property type="match status" value="1"/>
</dbReference>
<name>A0A8C5CPD6_GADMO</name>
<dbReference type="SUPFAM" id="SSF48726">
    <property type="entry name" value="Immunoglobulin"/>
    <property type="match status" value="1"/>
</dbReference>
<dbReference type="GeneTree" id="ENSGT01030000235092"/>
<feature type="domain" description="Ig-like" evidence="2">
    <location>
        <begin position="152"/>
        <end position="250"/>
    </location>
</feature>
<reference evidence="3" key="1">
    <citation type="submission" date="2025-08" db="UniProtKB">
        <authorList>
            <consortium name="Ensembl"/>
        </authorList>
    </citation>
    <scope>IDENTIFICATION</scope>
</reference>
<protein>
    <recommendedName>
        <fullName evidence="2">Ig-like domain-containing protein</fullName>
    </recommendedName>
</protein>
<dbReference type="PROSITE" id="PS50835">
    <property type="entry name" value="IG_LIKE"/>
    <property type="match status" value="1"/>
</dbReference>
<dbReference type="InterPro" id="IPR036179">
    <property type="entry name" value="Ig-like_dom_sf"/>
</dbReference>
<dbReference type="Proteomes" id="UP000694546">
    <property type="component" value="Chromosome 11"/>
</dbReference>
<dbReference type="PANTHER" id="PTHR46484:SF1">
    <property type="entry name" value="SCHWANN CELL MYELIN PROTEIN-RELATED"/>
    <property type="match status" value="1"/>
</dbReference>
<dbReference type="Ensembl" id="ENSGMOT00000031718.1">
    <property type="protein sequence ID" value="ENSGMOP00000065183.1"/>
    <property type="gene ID" value="ENSGMOG00000006656.2"/>
</dbReference>
<reference evidence="3" key="2">
    <citation type="submission" date="2025-09" db="UniProtKB">
        <authorList>
            <consortium name="Ensembl"/>
        </authorList>
    </citation>
    <scope>IDENTIFICATION</scope>
</reference>
<dbReference type="InterPro" id="IPR013162">
    <property type="entry name" value="CD80_C2-set"/>
</dbReference>
<proteinExistence type="predicted"/>
<dbReference type="AlphaFoldDB" id="A0A8C5CPD6"/>
<accession>A0A8C5CPD6</accession>
<sequence length="291" mass="31932">MLVCTLWPFGCFSSPKGSILSRGWSYETPGSINGLVGSCAVIPCSFTYTSTRPSGLEVKWYLLQPDMKVFCSVRHSCPAAPPNLTLDAEPLGRTGGRLSETEVSHGVWERTLELTWTVREEDVGVVCTVRHPGGQTKSAVEMQSVYHESPLPSGPLHEIKMSEEPGELMEGVARHVTCSVSYICKKPNLAITWNYSDMQSSRTTLETSGNTFNTTSILTFVPSLEDDGKVLTCTAQFTPGGTFSASSSLRVKSELPQTPCQRFVTLVCCTFWHLLYKLIVCCTSLHLKNST</sequence>
<organism evidence="3 4">
    <name type="scientific">Gadus morhua</name>
    <name type="common">Atlantic cod</name>
    <dbReference type="NCBI Taxonomy" id="8049"/>
    <lineage>
        <taxon>Eukaryota</taxon>
        <taxon>Metazoa</taxon>
        <taxon>Chordata</taxon>
        <taxon>Craniata</taxon>
        <taxon>Vertebrata</taxon>
        <taxon>Euteleostomi</taxon>
        <taxon>Actinopterygii</taxon>
        <taxon>Neopterygii</taxon>
        <taxon>Teleostei</taxon>
        <taxon>Neoteleostei</taxon>
        <taxon>Acanthomorphata</taxon>
        <taxon>Zeiogadaria</taxon>
        <taxon>Gadariae</taxon>
        <taxon>Gadiformes</taxon>
        <taxon>Gadoidei</taxon>
        <taxon>Gadidae</taxon>
        <taxon>Gadus</taxon>
    </lineage>
</organism>
<keyword evidence="4" id="KW-1185">Reference proteome</keyword>
<keyword evidence="1" id="KW-1015">Disulfide bond</keyword>
<evidence type="ECO:0000313" key="4">
    <source>
        <dbReference type="Proteomes" id="UP000694546"/>
    </source>
</evidence>
<evidence type="ECO:0000259" key="2">
    <source>
        <dbReference type="PROSITE" id="PS50835"/>
    </source>
</evidence>